<sequence length="589" mass="64580">MFEFIEQQITHFLILTYNLLKARLNASTLIDVKAFTASLAILLEGYGVSVTVLICAIVETIAIAVLVFTHFLEGTIMSPALPFLLSRFKVILYFVYVAITNRTSHRASRSAVYIESTFTTRPAIEFKVPALCLLDIAHYIFTFLFSMDFLVSTISYFKILPCRVSNYATRQLEMKILNPCKREFENMKMKYPMFAFALRLAFRLFVITACLATILAAFLFVCLVDLAVIAFGVEQEHGAASIEEALDPGEDAVISLLSITGDGDSSTTLSIMATEEVDEDATLCCIEEELVKFEGSLDAGDSGAAVIDGLDESESVEDDVFEDALESVFDEQEVKDLGDDGVLADVEEVVDVNVDSQAVKVEVFEFARSAVPLGREVEVPKVKLVNQVQVLVGLDDVFAVEEEVDFVNAEDPELARRIVPLAQEVGPPRVQVSNQKTRAHYLTPFAGAFVPGPKFKKGLEASIHAPSGSIPSMSISTQDAEPPKKVVTEKDGFRTSANPTVLKGLEASMHAPTSRTVDQTRRTSSHWSPAPAVSVVLEAPRRRGGRGSKAGGNKEAKDVEITKPGEKLSRRQRHLQLMGAPKSRPQIQT</sequence>
<organism evidence="3 4">
    <name type="scientific">Agrocybe pediades</name>
    <dbReference type="NCBI Taxonomy" id="84607"/>
    <lineage>
        <taxon>Eukaryota</taxon>
        <taxon>Fungi</taxon>
        <taxon>Dikarya</taxon>
        <taxon>Basidiomycota</taxon>
        <taxon>Agaricomycotina</taxon>
        <taxon>Agaricomycetes</taxon>
        <taxon>Agaricomycetidae</taxon>
        <taxon>Agaricales</taxon>
        <taxon>Agaricineae</taxon>
        <taxon>Strophariaceae</taxon>
        <taxon>Agrocybe</taxon>
    </lineage>
</organism>
<feature type="region of interest" description="Disordered" evidence="1">
    <location>
        <begin position="510"/>
        <end position="529"/>
    </location>
</feature>
<evidence type="ECO:0000256" key="2">
    <source>
        <dbReference type="SAM" id="Phobius"/>
    </source>
</evidence>
<evidence type="ECO:0000313" key="3">
    <source>
        <dbReference type="EMBL" id="KAF4617182.1"/>
    </source>
</evidence>
<accession>A0A8H4QVP2</accession>
<keyword evidence="2" id="KW-0812">Transmembrane</keyword>
<dbReference type="AlphaFoldDB" id="A0A8H4QVP2"/>
<keyword evidence="2" id="KW-0472">Membrane</keyword>
<comment type="caution">
    <text evidence="3">The sequence shown here is derived from an EMBL/GenBank/DDBJ whole genome shotgun (WGS) entry which is preliminary data.</text>
</comment>
<name>A0A8H4QVP2_9AGAR</name>
<protein>
    <submittedName>
        <fullName evidence="3">Uncharacterized protein</fullName>
    </submittedName>
</protein>
<feature type="transmembrane region" description="Helical" evidence="2">
    <location>
        <begin position="46"/>
        <end position="68"/>
    </location>
</feature>
<dbReference type="EMBL" id="JAACJL010000030">
    <property type="protein sequence ID" value="KAF4617182.1"/>
    <property type="molecule type" value="Genomic_DNA"/>
</dbReference>
<reference evidence="3 4" key="1">
    <citation type="submission" date="2019-12" db="EMBL/GenBank/DDBJ databases">
        <authorList>
            <person name="Floudas D."/>
            <person name="Bentzer J."/>
            <person name="Ahren D."/>
            <person name="Johansson T."/>
            <person name="Persson P."/>
            <person name="Tunlid A."/>
        </authorList>
    </citation>
    <scope>NUCLEOTIDE SEQUENCE [LARGE SCALE GENOMIC DNA]</scope>
    <source>
        <strain evidence="3 4">CBS 102.39</strain>
    </source>
</reference>
<gene>
    <name evidence="3" type="ORF">D9613_005627</name>
</gene>
<dbReference type="Proteomes" id="UP000521872">
    <property type="component" value="Unassembled WGS sequence"/>
</dbReference>
<keyword evidence="2" id="KW-1133">Transmembrane helix</keyword>
<keyword evidence="4" id="KW-1185">Reference proteome</keyword>
<feature type="transmembrane region" description="Helical" evidence="2">
    <location>
        <begin position="80"/>
        <end position="99"/>
    </location>
</feature>
<feature type="region of interest" description="Disordered" evidence="1">
    <location>
        <begin position="539"/>
        <end position="589"/>
    </location>
</feature>
<evidence type="ECO:0000256" key="1">
    <source>
        <dbReference type="SAM" id="MobiDB-lite"/>
    </source>
</evidence>
<proteinExistence type="predicted"/>
<feature type="compositionally biased region" description="Basic and acidic residues" evidence="1">
    <location>
        <begin position="552"/>
        <end position="569"/>
    </location>
</feature>
<feature type="transmembrane region" description="Helical" evidence="2">
    <location>
        <begin position="200"/>
        <end position="233"/>
    </location>
</feature>
<evidence type="ECO:0000313" key="4">
    <source>
        <dbReference type="Proteomes" id="UP000521872"/>
    </source>
</evidence>